<gene>
    <name evidence="1" type="ORF">GMST_12110</name>
</gene>
<dbReference type="AlphaFoldDB" id="A0A6V8MFX3"/>
<organism evidence="1 2">
    <name type="scientific">Geomonas silvestris</name>
    <dbReference type="NCBI Taxonomy" id="2740184"/>
    <lineage>
        <taxon>Bacteria</taxon>
        <taxon>Pseudomonadati</taxon>
        <taxon>Thermodesulfobacteriota</taxon>
        <taxon>Desulfuromonadia</taxon>
        <taxon>Geobacterales</taxon>
        <taxon>Geobacteraceae</taxon>
        <taxon>Geomonas</taxon>
    </lineage>
</organism>
<protein>
    <submittedName>
        <fullName evidence="1">SAP domain-containing protein</fullName>
    </submittedName>
</protein>
<proteinExistence type="predicted"/>
<keyword evidence="2" id="KW-1185">Reference proteome</keyword>
<dbReference type="Proteomes" id="UP000556026">
    <property type="component" value="Unassembled WGS sequence"/>
</dbReference>
<comment type="caution">
    <text evidence="1">The sequence shown here is derived from an EMBL/GenBank/DDBJ whole genome shotgun (WGS) entry which is preliminary data.</text>
</comment>
<reference evidence="2" key="1">
    <citation type="submission" date="2020-06" db="EMBL/GenBank/DDBJ databases">
        <title>Draft genomic sequence of Geomonas sp. Red330.</title>
        <authorList>
            <person name="Itoh H."/>
            <person name="Zhenxing X."/>
            <person name="Ushijima N."/>
            <person name="Masuda Y."/>
            <person name="Shiratori Y."/>
            <person name="Senoo K."/>
        </authorList>
    </citation>
    <scope>NUCLEOTIDE SEQUENCE [LARGE SCALE GENOMIC DNA]</scope>
    <source>
        <strain evidence="2">Red330</strain>
    </source>
</reference>
<name>A0A6V8MFX3_9BACT</name>
<sequence length="59" mass="6632">MKVQEIKAIAQRMGISVRKATKTELVRAVQAREGNSQCFDTGSARDCGQDNCLWREDCK</sequence>
<dbReference type="RefSeq" id="WP_183353728.1">
    <property type="nucleotide sequence ID" value="NZ_BLXX01000002.1"/>
</dbReference>
<dbReference type="EMBL" id="BLXX01000002">
    <property type="protein sequence ID" value="GFO58886.1"/>
    <property type="molecule type" value="Genomic_DNA"/>
</dbReference>
<accession>A0A6V8MFX3</accession>
<evidence type="ECO:0000313" key="2">
    <source>
        <dbReference type="Proteomes" id="UP000556026"/>
    </source>
</evidence>
<evidence type="ECO:0000313" key="1">
    <source>
        <dbReference type="EMBL" id="GFO58886.1"/>
    </source>
</evidence>